<protein>
    <submittedName>
        <fullName evidence="1">Uncharacterized protein</fullName>
    </submittedName>
</protein>
<dbReference type="Proteomes" id="UP001596500">
    <property type="component" value="Unassembled WGS sequence"/>
</dbReference>
<comment type="caution">
    <text evidence="1">The sequence shown here is derived from an EMBL/GenBank/DDBJ whole genome shotgun (WGS) entry which is preliminary data.</text>
</comment>
<dbReference type="EMBL" id="JBHTBW010000077">
    <property type="protein sequence ID" value="MFC7443095.1"/>
    <property type="molecule type" value="Genomic_DNA"/>
</dbReference>
<accession>A0ABW2RPV7</accession>
<dbReference type="RefSeq" id="WP_379867424.1">
    <property type="nucleotide sequence ID" value="NZ_JBHTBW010000077.1"/>
</dbReference>
<sequence length="51" mass="5747">MSVLTDPMIIHLLNQLKQLGQSSGVGEKDLKELRDLILESAKLLNQNKEDE</sequence>
<name>A0ABW2RPV7_9BACL</name>
<proteinExistence type="predicted"/>
<keyword evidence="2" id="KW-1185">Reference proteome</keyword>
<reference evidence="2" key="1">
    <citation type="journal article" date="2019" name="Int. J. Syst. Evol. Microbiol.">
        <title>The Global Catalogue of Microorganisms (GCM) 10K type strain sequencing project: providing services to taxonomists for standard genome sequencing and annotation.</title>
        <authorList>
            <consortium name="The Broad Institute Genomics Platform"/>
            <consortium name="The Broad Institute Genome Sequencing Center for Infectious Disease"/>
            <person name="Wu L."/>
            <person name="Ma J."/>
        </authorList>
    </citation>
    <scope>NUCLEOTIDE SEQUENCE [LARGE SCALE GENOMIC DNA]</scope>
    <source>
        <strain evidence="2">CGMCC 1.12942</strain>
    </source>
</reference>
<organism evidence="1 2">
    <name type="scientific">Laceyella putida</name>
    <dbReference type="NCBI Taxonomy" id="110101"/>
    <lineage>
        <taxon>Bacteria</taxon>
        <taxon>Bacillati</taxon>
        <taxon>Bacillota</taxon>
        <taxon>Bacilli</taxon>
        <taxon>Bacillales</taxon>
        <taxon>Thermoactinomycetaceae</taxon>
        <taxon>Laceyella</taxon>
    </lineage>
</organism>
<evidence type="ECO:0000313" key="1">
    <source>
        <dbReference type="EMBL" id="MFC7443095.1"/>
    </source>
</evidence>
<evidence type="ECO:0000313" key="2">
    <source>
        <dbReference type="Proteomes" id="UP001596500"/>
    </source>
</evidence>
<gene>
    <name evidence="1" type="ORF">ACFQNG_18675</name>
</gene>